<sequence length="456" mass="52334">MTGLQFLPSEVLLLTFESCDSLSQAIALALTSKRLYSIFSFLGHSIGTHVGRREILAFDDAVIAARATRLVLERLKEGRLPPDPFPLESLGLKAEKLTLKDVGLVRNWAHLVNCIEDTYLVNTNWGADVWLRFSELGSTAVHDWRERFHRSMYRVFLSGAVLSRIYQEPLSLDAPYGFLEQGGHRPLTYDDIERMLRWYVFNFESYEHHEPLYSQLADYFVQQSQDRAQRESPPDVYPEGAIPYKLSRDHANTLYADVLQCVFAYMLLSDTWNENILFQQRELFPDEAAAMWPRKVTVLLLDKFYPEEISMPADAKASHNTDLLKATLDPTTPNAPYYPFLESILFELYSCSGQPNHYRPALPAPRPPLQIFQFIFRKYLGLRFSDVAFLDEWATPPYRLFLHDENSGSIYFEGKGVYWPDGALDILDITDGNGDYEPYFLPFESSIPSATGRVDS</sequence>
<dbReference type="Proteomes" id="UP000452235">
    <property type="component" value="Unassembled WGS sequence"/>
</dbReference>
<evidence type="ECO:0000313" key="2">
    <source>
        <dbReference type="Proteomes" id="UP000452235"/>
    </source>
</evidence>
<keyword evidence="2" id="KW-1185">Reference proteome</keyword>
<comment type="caution">
    <text evidence="1">The sequence shown here is derived from an EMBL/GenBank/DDBJ whole genome shotgun (WGS) entry which is preliminary data.</text>
</comment>
<dbReference type="VEuPathDB" id="FungiDB:ATEG_03340"/>
<organism evidence="1 2">
    <name type="scientific">Aspergillus terreus</name>
    <dbReference type="NCBI Taxonomy" id="33178"/>
    <lineage>
        <taxon>Eukaryota</taxon>
        <taxon>Fungi</taxon>
        <taxon>Dikarya</taxon>
        <taxon>Ascomycota</taxon>
        <taxon>Pezizomycotina</taxon>
        <taxon>Eurotiomycetes</taxon>
        <taxon>Eurotiomycetidae</taxon>
        <taxon>Eurotiales</taxon>
        <taxon>Aspergillaceae</taxon>
        <taxon>Aspergillus</taxon>
        <taxon>Aspergillus subgen. Circumdati</taxon>
    </lineage>
</organism>
<accession>A0A5M3Z1B2</accession>
<protein>
    <submittedName>
        <fullName evidence="1">Uncharacterized protein</fullName>
    </submittedName>
</protein>
<proteinExistence type="predicted"/>
<reference evidence="1 2" key="1">
    <citation type="submission" date="2020-01" db="EMBL/GenBank/DDBJ databases">
        <title>Aspergillus terreus IFO 6365 whole genome shotgun sequence.</title>
        <authorList>
            <person name="Kanamasa S."/>
            <person name="Takahashi H."/>
        </authorList>
    </citation>
    <scope>NUCLEOTIDE SEQUENCE [LARGE SCALE GENOMIC DNA]</scope>
    <source>
        <strain evidence="1 2">IFO 6365</strain>
    </source>
</reference>
<dbReference type="AlphaFoldDB" id="A0A5M3Z1B2"/>
<name>A0A5M3Z1B2_ASPTE</name>
<gene>
    <name evidence="1" type="ORF">ATEIFO6365_0006057100</name>
</gene>
<evidence type="ECO:0000313" key="1">
    <source>
        <dbReference type="EMBL" id="GFF17223.1"/>
    </source>
</evidence>
<dbReference type="OrthoDB" id="5280464at2759"/>
<dbReference type="EMBL" id="BLJY01000006">
    <property type="protein sequence ID" value="GFF17223.1"/>
    <property type="molecule type" value="Genomic_DNA"/>
</dbReference>